<proteinExistence type="predicted"/>
<comment type="caution">
    <text evidence="1">The sequence shown here is derived from an EMBL/GenBank/DDBJ whole genome shotgun (WGS) entry which is preliminary data.</text>
</comment>
<dbReference type="EMBL" id="AJMT01000038">
    <property type="protein sequence ID" value="EIG29903.1"/>
    <property type="molecule type" value="Genomic_DNA"/>
</dbReference>
<accession>I2NVP2</accession>
<organism evidence="1 2">
    <name type="scientific">Neisseria sicca VK64</name>
    <dbReference type="NCBI Taxonomy" id="1095748"/>
    <lineage>
        <taxon>Bacteria</taxon>
        <taxon>Pseudomonadati</taxon>
        <taxon>Pseudomonadota</taxon>
        <taxon>Betaproteobacteria</taxon>
        <taxon>Neisseriales</taxon>
        <taxon>Neisseriaceae</taxon>
        <taxon>Neisseria</taxon>
    </lineage>
</organism>
<dbReference type="AlphaFoldDB" id="I2NVP2"/>
<protein>
    <submittedName>
        <fullName evidence="1">Uncharacterized protein</fullName>
    </submittedName>
</protein>
<sequence length="37" mass="4353">MIKFTLYEFYRGQPSFQTTWDDVPISQGIGRNITPMN</sequence>
<gene>
    <name evidence="1" type="ORF">HMPREF1051_2762</name>
</gene>
<name>I2NVP2_NEISI</name>
<dbReference type="Proteomes" id="UP000004473">
    <property type="component" value="Unassembled WGS sequence"/>
</dbReference>
<evidence type="ECO:0000313" key="1">
    <source>
        <dbReference type="EMBL" id="EIG29903.1"/>
    </source>
</evidence>
<evidence type="ECO:0000313" key="2">
    <source>
        <dbReference type="Proteomes" id="UP000004473"/>
    </source>
</evidence>
<reference evidence="1 2" key="1">
    <citation type="submission" date="2012-04" db="EMBL/GenBank/DDBJ databases">
        <authorList>
            <person name="Harkins D.M."/>
            <person name="Madupu R."/>
            <person name="Durkin A.S."/>
            <person name="Torralba M."/>
            <person name="Methe B."/>
            <person name="Sutton G.G."/>
            <person name="Nelson K.E."/>
        </authorList>
    </citation>
    <scope>NUCLEOTIDE SEQUENCE [LARGE SCALE GENOMIC DNA]</scope>
    <source>
        <strain evidence="1 2">VK64</strain>
    </source>
</reference>